<evidence type="ECO:0000256" key="2">
    <source>
        <dbReference type="ARBA" id="ARBA00022679"/>
    </source>
</evidence>
<dbReference type="InterPro" id="IPR029063">
    <property type="entry name" value="SAM-dependent_MTases_sf"/>
</dbReference>
<dbReference type="EMBL" id="FOEI01000001">
    <property type="protein sequence ID" value="SEP61064.1"/>
    <property type="molecule type" value="Genomic_DNA"/>
</dbReference>
<name>A0A1H8Z9F5_9FLAO</name>
<dbReference type="InterPro" id="IPR004398">
    <property type="entry name" value="RNA_MeTrfase_RsmD"/>
</dbReference>
<gene>
    <name evidence="4" type="ORF">SAMN05444005_101572</name>
</gene>
<dbReference type="Gene3D" id="3.40.50.150">
    <property type="entry name" value="Vaccinia Virus protein VP39"/>
    <property type="match status" value="1"/>
</dbReference>
<dbReference type="RefSeq" id="WP_091464854.1">
    <property type="nucleotide sequence ID" value="NZ_FOEI01000001.1"/>
</dbReference>
<dbReference type="InterPro" id="IPR002052">
    <property type="entry name" value="DNA_methylase_N6_adenine_CS"/>
</dbReference>
<dbReference type="GO" id="GO:0003676">
    <property type="term" value="F:nucleic acid binding"/>
    <property type="evidence" value="ECO:0007669"/>
    <property type="project" value="InterPro"/>
</dbReference>
<dbReference type="PANTHER" id="PTHR43542:SF1">
    <property type="entry name" value="METHYLTRANSFERASE"/>
    <property type="match status" value="1"/>
</dbReference>
<keyword evidence="2 4" id="KW-0808">Transferase</keyword>
<dbReference type="NCBIfam" id="TIGR00095">
    <property type="entry name" value="16S rRNA (guanine(966)-N(2))-methyltransferase RsmD"/>
    <property type="match status" value="1"/>
</dbReference>
<dbReference type="PROSITE" id="PS00092">
    <property type="entry name" value="N6_MTASE"/>
    <property type="match status" value="1"/>
</dbReference>
<dbReference type="SUPFAM" id="SSF53335">
    <property type="entry name" value="S-adenosyl-L-methionine-dependent methyltransferases"/>
    <property type="match status" value="1"/>
</dbReference>
<feature type="region of interest" description="Disordered" evidence="3">
    <location>
        <begin position="187"/>
        <end position="206"/>
    </location>
</feature>
<dbReference type="Pfam" id="PF03602">
    <property type="entry name" value="Cons_hypoth95"/>
    <property type="match status" value="1"/>
</dbReference>
<proteinExistence type="predicted"/>
<evidence type="ECO:0000256" key="1">
    <source>
        <dbReference type="ARBA" id="ARBA00022603"/>
    </source>
</evidence>
<evidence type="ECO:0000313" key="5">
    <source>
        <dbReference type="Proteomes" id="UP000198648"/>
    </source>
</evidence>
<reference evidence="4 5" key="1">
    <citation type="submission" date="2016-10" db="EMBL/GenBank/DDBJ databases">
        <authorList>
            <person name="de Groot N.N."/>
        </authorList>
    </citation>
    <scope>NUCLEOTIDE SEQUENCE [LARGE SCALE GENOMIC DNA]</scope>
    <source>
        <strain evidence="4 5">DSM 27078</strain>
    </source>
</reference>
<dbReference type="PANTHER" id="PTHR43542">
    <property type="entry name" value="METHYLTRANSFERASE"/>
    <property type="match status" value="1"/>
</dbReference>
<dbReference type="OrthoDB" id="9803017at2"/>
<evidence type="ECO:0000313" key="4">
    <source>
        <dbReference type="EMBL" id="SEP61064.1"/>
    </source>
</evidence>
<dbReference type="CDD" id="cd02440">
    <property type="entry name" value="AdoMet_MTases"/>
    <property type="match status" value="1"/>
</dbReference>
<evidence type="ECO:0000256" key="3">
    <source>
        <dbReference type="SAM" id="MobiDB-lite"/>
    </source>
</evidence>
<dbReference type="GO" id="GO:0031167">
    <property type="term" value="P:rRNA methylation"/>
    <property type="evidence" value="ECO:0007669"/>
    <property type="project" value="InterPro"/>
</dbReference>
<keyword evidence="1 4" id="KW-0489">Methyltransferase</keyword>
<protein>
    <submittedName>
        <fullName evidence="4">16S rRNA (Guanine(966)-N(2))-methyltransferase RsmD</fullName>
    </submittedName>
</protein>
<organism evidence="4 5">
    <name type="scientific">Flavobacterium urocaniciphilum</name>
    <dbReference type="NCBI Taxonomy" id="1299341"/>
    <lineage>
        <taxon>Bacteria</taxon>
        <taxon>Pseudomonadati</taxon>
        <taxon>Bacteroidota</taxon>
        <taxon>Flavobacteriia</taxon>
        <taxon>Flavobacteriales</taxon>
        <taxon>Flavobacteriaceae</taxon>
        <taxon>Flavobacterium</taxon>
    </lineage>
</organism>
<sequence>MRIISGKYKGRRLQAPKNLPVRPTTDMAKEALFNILNNHFNFGELKILDLFAGTGNISYEFASRGSQPIVCVDADFGCVNYIKKIAAEFDFDISAIKSDVFSFLQKHKGSYDIIFADPPYHLDQKDFENIPKLIFENELLDEVGMLVIEHSKDTKLEHLDNFSFARTYGGTTFTFFELLSDEDEIDEVTEDDDDYDDDEFETDETE</sequence>
<dbReference type="Proteomes" id="UP000198648">
    <property type="component" value="Unassembled WGS sequence"/>
</dbReference>
<dbReference type="GO" id="GO:0008168">
    <property type="term" value="F:methyltransferase activity"/>
    <property type="evidence" value="ECO:0007669"/>
    <property type="project" value="UniProtKB-KW"/>
</dbReference>
<keyword evidence="5" id="KW-1185">Reference proteome</keyword>
<dbReference type="AlphaFoldDB" id="A0A1H8Z9F5"/>
<accession>A0A1H8Z9F5</accession>
<dbReference type="STRING" id="1299341.SAMN05444005_101572"/>
<dbReference type="PIRSF" id="PIRSF004553">
    <property type="entry name" value="CHP00095"/>
    <property type="match status" value="1"/>
</dbReference>